<keyword evidence="10" id="KW-0732">Signal</keyword>
<dbReference type="PROSITE" id="PS00502">
    <property type="entry name" value="POLYGALACTURONASE"/>
    <property type="match status" value="1"/>
</dbReference>
<evidence type="ECO:0000256" key="7">
    <source>
        <dbReference type="ARBA" id="ARBA00023316"/>
    </source>
</evidence>
<dbReference type="GO" id="GO:0047911">
    <property type="term" value="F:galacturan 1,4-alpha-galacturonidase activity"/>
    <property type="evidence" value="ECO:0007669"/>
    <property type="project" value="UniProtKB-EC"/>
</dbReference>
<evidence type="ECO:0000256" key="6">
    <source>
        <dbReference type="ARBA" id="ARBA00023295"/>
    </source>
</evidence>
<dbReference type="EC" id="3.2.1.67" evidence="11"/>
<keyword evidence="5 9" id="KW-0378">Hydrolase</keyword>
<keyword evidence="7" id="KW-0961">Cell wall biogenesis/degradation</keyword>
<reference evidence="11" key="1">
    <citation type="submission" date="2019-08" db="EMBL/GenBank/DDBJ databases">
        <title>Reference gene set and small RNA set construction with multiple tissues from Davidia involucrata Baill.</title>
        <authorList>
            <person name="Yang H."/>
            <person name="Zhou C."/>
            <person name="Li G."/>
            <person name="Wang J."/>
            <person name="Gao P."/>
            <person name="Wang M."/>
            <person name="Wang R."/>
            <person name="Zhao Y."/>
        </authorList>
    </citation>
    <scope>NUCLEOTIDE SEQUENCE</scope>
    <source>
        <tissue evidence="11">Mixed with DoveR01_LX</tissue>
    </source>
</reference>
<evidence type="ECO:0000256" key="8">
    <source>
        <dbReference type="PROSITE-ProRule" id="PRU10052"/>
    </source>
</evidence>
<organism evidence="11">
    <name type="scientific">Davidia involucrata</name>
    <name type="common">Dove tree</name>
    <dbReference type="NCBI Taxonomy" id="16924"/>
    <lineage>
        <taxon>Eukaryota</taxon>
        <taxon>Viridiplantae</taxon>
        <taxon>Streptophyta</taxon>
        <taxon>Embryophyta</taxon>
        <taxon>Tracheophyta</taxon>
        <taxon>Spermatophyta</taxon>
        <taxon>Magnoliopsida</taxon>
        <taxon>eudicotyledons</taxon>
        <taxon>Gunneridae</taxon>
        <taxon>Pentapetalae</taxon>
        <taxon>asterids</taxon>
        <taxon>Cornales</taxon>
        <taxon>Nyssaceae</taxon>
        <taxon>Davidia</taxon>
    </lineage>
</organism>
<keyword evidence="4" id="KW-0964">Secreted</keyword>
<evidence type="ECO:0000313" key="11">
    <source>
        <dbReference type="EMBL" id="MPA74911.1"/>
    </source>
</evidence>
<dbReference type="InterPro" id="IPR012334">
    <property type="entry name" value="Pectin_lyas_fold"/>
</dbReference>
<accession>A0A5B7C3U1</accession>
<dbReference type="SUPFAM" id="SSF51126">
    <property type="entry name" value="Pectin lyase-like"/>
    <property type="match status" value="1"/>
</dbReference>
<dbReference type="PANTHER" id="PTHR31375">
    <property type="match status" value="1"/>
</dbReference>
<feature type="active site" evidence="8">
    <location>
        <position position="255"/>
    </location>
</feature>
<evidence type="ECO:0000256" key="2">
    <source>
        <dbReference type="ARBA" id="ARBA00008834"/>
    </source>
</evidence>
<comment type="similarity">
    <text evidence="2 9">Belongs to the glycosyl hydrolase 28 family.</text>
</comment>
<dbReference type="AlphaFoldDB" id="A0A5B7C3U1"/>
<dbReference type="Gene3D" id="2.160.20.10">
    <property type="entry name" value="Single-stranded right-handed beta-helix, Pectin lyase-like"/>
    <property type="match status" value="1"/>
</dbReference>
<dbReference type="FunFam" id="2.160.20.10:FF:000004">
    <property type="entry name" value="Pectin lyase-like superfamily protein"/>
    <property type="match status" value="1"/>
</dbReference>
<protein>
    <submittedName>
        <fullName evidence="11">Putative exopolygalacturonase-like</fullName>
        <ecNumber evidence="11">3.2.1.67</ecNumber>
    </submittedName>
</protein>
<dbReference type="SMART" id="SM00710">
    <property type="entry name" value="PbH1"/>
    <property type="match status" value="5"/>
</dbReference>
<sequence length="404" mass="43021">MAMAKSRASAIGVLVLCFALVSCEAKGLAVPVGETIFNVLQFGARPGGKQESTQAFMRAWIAACKNFDGVRAKVLIPPGIYKLSETIFGGPCKSRNPITVQLAGTLIANTDLSEYSGKSWISFSKVDGLLLTGGGTIDARGQDVWKYNDCKSNPSCVHLPSTLYFTNVRNAVTKGISLLNSMGFHMHITNSYNVRFQRLRISAPPDSPNTDGMHISKSLTVKVSRSVISTGDDCISVGQGSTNVTINKVTCGPGHGISVGSLGKLPNELDVRGLIVKNCTILGTTNGVRIKTWPGSGPSQASGLLFSNIIMDNVQNPIIVDQGYGGKSNKQPSRVKISHVIYQNIMGTTVSPVAVNLMCSKQVPCQNVRLSNIKLRSSKNMPLTATCTNAQVGYSGIQNPPPCK</sequence>
<dbReference type="Pfam" id="PF00295">
    <property type="entry name" value="Glyco_hydro_28"/>
    <property type="match status" value="1"/>
</dbReference>
<dbReference type="InterPro" id="IPR006626">
    <property type="entry name" value="PbH1"/>
</dbReference>
<feature type="chain" id="PRO_5023055187" evidence="10">
    <location>
        <begin position="26"/>
        <end position="404"/>
    </location>
</feature>
<dbReference type="InterPro" id="IPR011050">
    <property type="entry name" value="Pectin_lyase_fold/virulence"/>
</dbReference>
<evidence type="ECO:0000256" key="4">
    <source>
        <dbReference type="ARBA" id="ARBA00022525"/>
    </source>
</evidence>
<name>A0A5B7C3U1_DAVIN</name>
<evidence type="ECO:0000256" key="10">
    <source>
        <dbReference type="SAM" id="SignalP"/>
    </source>
</evidence>
<feature type="signal peptide" evidence="10">
    <location>
        <begin position="1"/>
        <end position="25"/>
    </location>
</feature>
<proteinExistence type="inferred from homology"/>
<evidence type="ECO:0000256" key="1">
    <source>
        <dbReference type="ARBA" id="ARBA00004191"/>
    </source>
</evidence>
<evidence type="ECO:0000256" key="5">
    <source>
        <dbReference type="ARBA" id="ARBA00022801"/>
    </source>
</evidence>
<dbReference type="InterPro" id="IPR000743">
    <property type="entry name" value="Glyco_hydro_28"/>
</dbReference>
<comment type="subcellular location">
    <subcellularLocation>
        <location evidence="1">Secreted</location>
        <location evidence="1">Cell wall</location>
    </subcellularLocation>
</comment>
<keyword evidence="3" id="KW-0134">Cell wall</keyword>
<evidence type="ECO:0000256" key="9">
    <source>
        <dbReference type="RuleBase" id="RU361169"/>
    </source>
</evidence>
<dbReference type="PROSITE" id="PS51257">
    <property type="entry name" value="PROKAR_LIPOPROTEIN"/>
    <property type="match status" value="1"/>
</dbReference>
<evidence type="ECO:0000256" key="3">
    <source>
        <dbReference type="ARBA" id="ARBA00022512"/>
    </source>
</evidence>
<dbReference type="GO" id="GO:0004650">
    <property type="term" value="F:polygalacturonase activity"/>
    <property type="evidence" value="ECO:0007669"/>
    <property type="project" value="InterPro"/>
</dbReference>
<keyword evidence="6 9" id="KW-0326">Glycosidase</keyword>
<dbReference type="GO" id="GO:0071555">
    <property type="term" value="P:cell wall organization"/>
    <property type="evidence" value="ECO:0007669"/>
    <property type="project" value="UniProtKB-KW"/>
</dbReference>
<dbReference type="GO" id="GO:0005975">
    <property type="term" value="P:carbohydrate metabolic process"/>
    <property type="evidence" value="ECO:0007669"/>
    <property type="project" value="InterPro"/>
</dbReference>
<gene>
    <name evidence="11" type="ORF">Din_044352</name>
</gene>
<dbReference type="EMBL" id="GHES01044352">
    <property type="protein sequence ID" value="MPA74911.1"/>
    <property type="molecule type" value="Transcribed_RNA"/>
</dbReference>